<comment type="catalytic activity">
    <reaction evidence="10">
        <text>L-histidyl-glycine(out) = L-histidyl-glycine(in)</text>
        <dbReference type="Rhea" id="RHEA:79395"/>
        <dbReference type="ChEBI" id="CHEBI:229957"/>
    </reaction>
</comment>
<evidence type="ECO:0000256" key="26">
    <source>
        <dbReference type="SAM" id="Phobius"/>
    </source>
</evidence>
<gene>
    <name evidence="28" type="ORF">SAMN02910314_00631</name>
</gene>
<evidence type="ECO:0000256" key="12">
    <source>
        <dbReference type="ARBA" id="ARBA00044884"/>
    </source>
</evidence>
<proteinExistence type="inferred from homology"/>
<dbReference type="Pfam" id="PF07690">
    <property type="entry name" value="MFS_1"/>
    <property type="match status" value="1"/>
</dbReference>
<evidence type="ECO:0000256" key="6">
    <source>
        <dbReference type="ARBA" id="ARBA00022989"/>
    </source>
</evidence>
<feature type="transmembrane region" description="Helical" evidence="26">
    <location>
        <begin position="50"/>
        <end position="72"/>
    </location>
</feature>
<comment type="catalytic activity">
    <reaction evidence="20">
        <text>L-alanyl-L-lysine(out) = L-alanyl-L-lysine(in)</text>
        <dbReference type="Rhea" id="RHEA:79415"/>
        <dbReference type="ChEBI" id="CHEBI:192470"/>
    </reaction>
</comment>
<organism evidence="28 29">
    <name type="scientific">Denitrobacterium detoxificans</name>
    <dbReference type="NCBI Taxonomy" id="79604"/>
    <lineage>
        <taxon>Bacteria</taxon>
        <taxon>Bacillati</taxon>
        <taxon>Actinomycetota</taxon>
        <taxon>Coriobacteriia</taxon>
        <taxon>Eggerthellales</taxon>
        <taxon>Eggerthellaceae</taxon>
        <taxon>Denitrobacterium</taxon>
    </lineage>
</organism>
<dbReference type="InterPro" id="IPR036259">
    <property type="entry name" value="MFS_trans_sf"/>
</dbReference>
<evidence type="ECO:0000256" key="16">
    <source>
        <dbReference type="ARBA" id="ARBA00044899"/>
    </source>
</evidence>
<comment type="catalytic activity">
    <reaction evidence="9">
        <text>L-lysyl-L-alanine(out) = L-lysyl-L-alanine(in)</text>
        <dbReference type="Rhea" id="RHEA:79399"/>
        <dbReference type="ChEBI" id="CHEBI:229954"/>
    </reaction>
</comment>
<comment type="catalytic activity">
    <reaction evidence="12">
        <text>L-alpha-aminoacyl-L-histidine(out) = L-alpha-aminoacyl-L-histidine(in)</text>
        <dbReference type="Rhea" id="RHEA:79375"/>
        <dbReference type="ChEBI" id="CHEBI:229967"/>
    </reaction>
</comment>
<evidence type="ECO:0000256" key="21">
    <source>
        <dbReference type="ARBA" id="ARBA00044924"/>
    </source>
</evidence>
<feature type="transmembrane region" description="Helical" evidence="26">
    <location>
        <begin position="79"/>
        <end position="100"/>
    </location>
</feature>
<keyword evidence="29" id="KW-1185">Reference proteome</keyword>
<dbReference type="Gene3D" id="1.20.1250.20">
    <property type="entry name" value="MFS general substrate transporter like domains"/>
    <property type="match status" value="2"/>
</dbReference>
<feature type="transmembrane region" description="Helical" evidence="26">
    <location>
        <begin position="163"/>
        <end position="184"/>
    </location>
</feature>
<comment type="catalytic activity">
    <reaction evidence="13">
        <text>L-lysyl-L-alpha-amino acid(out) = L-lysyl-L-alpha-amino acid(in)</text>
        <dbReference type="Rhea" id="RHEA:79387"/>
        <dbReference type="ChEBI" id="CHEBI:229965"/>
    </reaction>
</comment>
<evidence type="ECO:0000256" key="13">
    <source>
        <dbReference type="ARBA" id="ARBA00044891"/>
    </source>
</evidence>
<evidence type="ECO:0000256" key="1">
    <source>
        <dbReference type="ARBA" id="ARBA00004155"/>
    </source>
</evidence>
<dbReference type="GO" id="GO:0005886">
    <property type="term" value="C:plasma membrane"/>
    <property type="evidence" value="ECO:0007669"/>
    <property type="project" value="UniProtKB-SubCell"/>
</dbReference>
<feature type="transmembrane region" description="Helical" evidence="26">
    <location>
        <begin position="279"/>
        <end position="297"/>
    </location>
</feature>
<comment type="catalytic activity">
    <reaction evidence="19">
        <text>L-histidyl-L-alpha-amino acid(out) = L-histidyl-L-alpha-amino acid(in)</text>
        <dbReference type="Rhea" id="RHEA:79379"/>
        <dbReference type="ChEBI" id="CHEBI:229964"/>
    </reaction>
</comment>
<protein>
    <recommendedName>
        <fullName evidence="22">Lysosomal dipeptide transporter MFSD1</fullName>
    </recommendedName>
    <alternativeName>
        <fullName evidence="23">Major facilitator superfamily domain-containing protein 1</fullName>
    </alternativeName>
</protein>
<dbReference type="PROSITE" id="PS50850">
    <property type="entry name" value="MFS"/>
    <property type="match status" value="1"/>
</dbReference>
<feature type="transmembrane region" description="Helical" evidence="26">
    <location>
        <begin position="303"/>
        <end position="322"/>
    </location>
</feature>
<evidence type="ECO:0000256" key="4">
    <source>
        <dbReference type="ARBA" id="ARBA00022448"/>
    </source>
</evidence>
<dbReference type="PANTHER" id="PTHR23512:SF3">
    <property type="entry name" value="MAJOR FACILITATOR SUPERFAMILY DOMAIN-CONTAINING PROTEIN 1"/>
    <property type="match status" value="1"/>
</dbReference>
<evidence type="ECO:0000256" key="10">
    <source>
        <dbReference type="ARBA" id="ARBA00044878"/>
    </source>
</evidence>
<evidence type="ECO:0000256" key="22">
    <source>
        <dbReference type="ARBA" id="ARBA00044985"/>
    </source>
</evidence>
<evidence type="ECO:0000256" key="18">
    <source>
        <dbReference type="ARBA" id="ARBA00044903"/>
    </source>
</evidence>
<comment type="catalytic activity">
    <reaction evidence="15">
        <text>L-aspartyl-L-lysine(out) = L-aspartyl-L-lysine(in)</text>
        <dbReference type="Rhea" id="RHEA:79411"/>
        <dbReference type="ChEBI" id="CHEBI:229953"/>
    </reaction>
</comment>
<keyword evidence="4" id="KW-0813">Transport</keyword>
<accession>A0A1H8R2A3</accession>
<feature type="transmembrane region" description="Helical" evidence="26">
    <location>
        <begin position="213"/>
        <end position="238"/>
    </location>
</feature>
<comment type="catalytic activity">
    <reaction evidence="17">
        <text>L-lysyl-L-lysine(out) = L-lysyl-L-lysine(in)</text>
        <dbReference type="Rhea" id="RHEA:79403"/>
        <dbReference type="ChEBI" id="CHEBI:229956"/>
    </reaction>
</comment>
<dbReference type="CDD" id="cd06174">
    <property type="entry name" value="MFS"/>
    <property type="match status" value="1"/>
</dbReference>
<evidence type="ECO:0000256" key="17">
    <source>
        <dbReference type="ARBA" id="ARBA00044900"/>
    </source>
</evidence>
<evidence type="ECO:0000256" key="5">
    <source>
        <dbReference type="ARBA" id="ARBA00022692"/>
    </source>
</evidence>
<dbReference type="EMBL" id="FOEC01000003">
    <property type="protein sequence ID" value="SEO60540.1"/>
    <property type="molecule type" value="Genomic_DNA"/>
</dbReference>
<dbReference type="AlphaFoldDB" id="A0A1H8R2A3"/>
<dbReference type="Proteomes" id="UP000182975">
    <property type="component" value="Unassembled WGS sequence"/>
</dbReference>
<feature type="transmembrane region" description="Helical" evidence="26">
    <location>
        <begin position="367"/>
        <end position="388"/>
    </location>
</feature>
<comment type="catalytic activity">
    <reaction evidence="21">
        <text>L-lysyl-glycine(out) = L-lysyl-glycine(in)</text>
        <dbReference type="Rhea" id="RHEA:79407"/>
        <dbReference type="ChEBI" id="CHEBI:191202"/>
    </reaction>
</comment>
<dbReference type="GO" id="GO:0005765">
    <property type="term" value="C:lysosomal membrane"/>
    <property type="evidence" value="ECO:0007669"/>
    <property type="project" value="UniProtKB-SubCell"/>
</dbReference>
<evidence type="ECO:0000256" key="19">
    <source>
        <dbReference type="ARBA" id="ARBA00044912"/>
    </source>
</evidence>
<comment type="catalytic activity">
    <reaction evidence="11">
        <text>L-alpha-aminoacyl-L-arginine(out) = L-alpha-aminoacyl-L-arginine(in)</text>
        <dbReference type="Rhea" id="RHEA:79367"/>
        <dbReference type="ChEBI" id="CHEBI:229968"/>
    </reaction>
</comment>
<sequence length="404" mass="42953">MDKEMKLSGYRWVVLLTVCLICFMANFMQYQVSAWGVVVMDTLGIDVAGLTNLMLMPMLTAVFLSIPAGSLADRYGVKIVVSVGLILSVIGGFIRFFMIANFAAQLVAMFLIGCGIACLNANLAKVLGTWFKQQTSLAMGFFYAASCVAIVVAQAFSTMFPTLGISYLVAAVALAVTALLWILFMGNVPKGESLPEPEPVIKYLKIAIKSRNVWFIALAYGLTLASTTAYCSILPSALELARGVETSVAGSMAAIITVGSFFACFAGPAVVLKLGKNKPFLILTTIVAAAVMIVNWFLPLGAIMWVVLVVNGFMTALSGPIIQAMTPDLPEIGVKYAGSAGGIIGTVGLLCSYFIPVIVSTITGDNWTMNLCVESVLFLLSVVPIALLPETGIKAKLQQSKQSE</sequence>
<dbReference type="PANTHER" id="PTHR23512">
    <property type="entry name" value="MAJOR FACILITATOR SUPERFAMILY DOMAIN-CONTAINING PROTEIN 1"/>
    <property type="match status" value="1"/>
</dbReference>
<feature type="transmembrane region" description="Helical" evidence="26">
    <location>
        <begin position="12"/>
        <end position="30"/>
    </location>
</feature>
<evidence type="ECO:0000256" key="9">
    <source>
        <dbReference type="ARBA" id="ARBA00044876"/>
    </source>
</evidence>
<comment type="similarity">
    <text evidence="3">Belongs to the major facilitator superfamily.</text>
</comment>
<dbReference type="OrthoDB" id="9773404at2"/>
<evidence type="ECO:0000256" key="20">
    <source>
        <dbReference type="ARBA" id="ARBA00044919"/>
    </source>
</evidence>
<comment type="function">
    <text evidence="24">Lysosomal dipeptide uniporter that selectively exports lysine, arginine or histidine-containing dipeptides with a net positive charge from the lysosome lumen into the cytosol. Could play a role in a specific type of protein O-glycosylation indirectly regulating macrophages migration and tissue invasion. Also essential for liver homeostasis.</text>
</comment>
<keyword evidence="5 26" id="KW-0812">Transmembrane</keyword>
<comment type="subunit">
    <text evidence="25">Homodimer. Interacts with lysosomal protein GLMP (via lumenal domain); the interaction starts while both proteins are still in the endoplasmic reticulum and is required for stabilization of MFSD1 in lysosomes but has no direct effect on its targeting to lysosomes or transporter activity.</text>
</comment>
<dbReference type="SUPFAM" id="SSF103473">
    <property type="entry name" value="MFS general substrate transporter"/>
    <property type="match status" value="1"/>
</dbReference>
<feature type="transmembrane region" description="Helical" evidence="26">
    <location>
        <begin position="250"/>
        <end position="272"/>
    </location>
</feature>
<dbReference type="STRING" id="79604.AAY81_03425"/>
<comment type="catalytic activity">
    <reaction evidence="14">
        <text>L-alpha-aminoacyl-L-lysine(out) = L-alpha-aminoacyl-L-lysine(in)</text>
        <dbReference type="Rhea" id="RHEA:79383"/>
        <dbReference type="ChEBI" id="CHEBI:229966"/>
    </reaction>
</comment>
<evidence type="ECO:0000256" key="3">
    <source>
        <dbReference type="ARBA" id="ARBA00008335"/>
    </source>
</evidence>
<feature type="transmembrane region" description="Helical" evidence="26">
    <location>
        <begin position="136"/>
        <end position="157"/>
    </location>
</feature>
<feature type="domain" description="Major facilitator superfamily (MFS) profile" evidence="27">
    <location>
        <begin position="14"/>
        <end position="392"/>
    </location>
</feature>
<dbReference type="InterPro" id="IPR020846">
    <property type="entry name" value="MFS_dom"/>
</dbReference>
<evidence type="ECO:0000313" key="29">
    <source>
        <dbReference type="Proteomes" id="UP000182975"/>
    </source>
</evidence>
<feature type="transmembrane region" description="Helical" evidence="26">
    <location>
        <begin position="334"/>
        <end position="355"/>
    </location>
</feature>
<evidence type="ECO:0000256" key="2">
    <source>
        <dbReference type="ARBA" id="ARBA00004651"/>
    </source>
</evidence>
<comment type="catalytic activity">
    <reaction evidence="16">
        <text>L-arginyl-L-alpha-amino acid(out) = L-arginyl-L-alpha-amino acid(in)</text>
        <dbReference type="Rhea" id="RHEA:79371"/>
        <dbReference type="ChEBI" id="CHEBI:84315"/>
    </reaction>
</comment>
<evidence type="ECO:0000256" key="14">
    <source>
        <dbReference type="ARBA" id="ARBA00044893"/>
    </source>
</evidence>
<evidence type="ECO:0000256" key="8">
    <source>
        <dbReference type="ARBA" id="ARBA00023228"/>
    </source>
</evidence>
<feature type="transmembrane region" description="Helical" evidence="26">
    <location>
        <begin position="106"/>
        <end position="124"/>
    </location>
</feature>
<evidence type="ECO:0000256" key="25">
    <source>
        <dbReference type="ARBA" id="ARBA00046376"/>
    </source>
</evidence>
<evidence type="ECO:0000259" key="27">
    <source>
        <dbReference type="PROSITE" id="PS50850"/>
    </source>
</evidence>
<evidence type="ECO:0000256" key="15">
    <source>
        <dbReference type="ARBA" id="ARBA00044898"/>
    </source>
</evidence>
<evidence type="ECO:0000256" key="7">
    <source>
        <dbReference type="ARBA" id="ARBA00023136"/>
    </source>
</evidence>
<keyword evidence="7 26" id="KW-0472">Membrane</keyword>
<evidence type="ECO:0000256" key="23">
    <source>
        <dbReference type="ARBA" id="ARBA00045018"/>
    </source>
</evidence>
<comment type="catalytic activity">
    <reaction evidence="18">
        <text>L-arginyl-glycine(out) = L-arginyl-glycine(in)</text>
        <dbReference type="Rhea" id="RHEA:79391"/>
        <dbReference type="ChEBI" id="CHEBI:229955"/>
    </reaction>
</comment>
<dbReference type="GO" id="GO:0022857">
    <property type="term" value="F:transmembrane transporter activity"/>
    <property type="evidence" value="ECO:0007669"/>
    <property type="project" value="InterPro"/>
</dbReference>
<evidence type="ECO:0000256" key="24">
    <source>
        <dbReference type="ARBA" id="ARBA00045709"/>
    </source>
</evidence>
<dbReference type="RefSeq" id="WP_074777144.1">
    <property type="nucleotide sequence ID" value="NZ_CP011402.1"/>
</dbReference>
<keyword evidence="8" id="KW-0458">Lysosome</keyword>
<dbReference type="InterPro" id="IPR011701">
    <property type="entry name" value="MFS"/>
</dbReference>
<evidence type="ECO:0000256" key="11">
    <source>
        <dbReference type="ARBA" id="ARBA00044881"/>
    </source>
</evidence>
<name>A0A1H8R2A3_9ACTN</name>
<evidence type="ECO:0000313" key="28">
    <source>
        <dbReference type="EMBL" id="SEO60540.1"/>
    </source>
</evidence>
<keyword evidence="6 26" id="KW-1133">Transmembrane helix</keyword>
<comment type="subcellular location">
    <subcellularLocation>
        <location evidence="2">Cell membrane</location>
        <topology evidence="2">Multi-pass membrane protein</topology>
    </subcellularLocation>
    <subcellularLocation>
        <location evidence="1">Lysosome membrane</location>
        <topology evidence="1">Multi-pass membrane protein</topology>
    </subcellularLocation>
</comment>
<reference evidence="29" key="1">
    <citation type="submission" date="2016-10" db="EMBL/GenBank/DDBJ databases">
        <authorList>
            <person name="Varghese N."/>
        </authorList>
    </citation>
    <scope>NUCLEOTIDE SEQUENCE [LARGE SCALE GENOMIC DNA]</scope>
    <source>
        <strain evidence="29">DSM 21843</strain>
    </source>
</reference>
<dbReference type="InterPro" id="IPR052187">
    <property type="entry name" value="MFSD1"/>
</dbReference>